<dbReference type="Pfam" id="PF12669">
    <property type="entry name" value="FeoB_associated"/>
    <property type="match status" value="1"/>
</dbReference>
<comment type="caution">
    <text evidence="2">The sequence shown here is derived from an EMBL/GenBank/DDBJ whole genome shotgun (WGS) entry which is preliminary data.</text>
</comment>
<name>A0ABS6EK86_9CLOT</name>
<dbReference type="Proteomes" id="UP000726170">
    <property type="component" value="Unassembled WGS sequence"/>
</dbReference>
<protein>
    <submittedName>
        <fullName evidence="2">FeoB-associated Cys-rich membrane protein</fullName>
    </submittedName>
</protein>
<keyword evidence="1" id="KW-0472">Membrane</keyword>
<evidence type="ECO:0000313" key="3">
    <source>
        <dbReference type="Proteomes" id="UP000726170"/>
    </source>
</evidence>
<feature type="transmembrane region" description="Helical" evidence="1">
    <location>
        <begin position="6"/>
        <end position="23"/>
    </location>
</feature>
<gene>
    <name evidence="2" type="ORF">KQI86_10960</name>
</gene>
<keyword evidence="3" id="KW-1185">Reference proteome</keyword>
<accession>A0ABS6EK86</accession>
<dbReference type="RefSeq" id="WP_216439366.1">
    <property type="nucleotide sequence ID" value="NZ_JAHLQF010000002.1"/>
</dbReference>
<dbReference type="EMBL" id="JAHLQF010000002">
    <property type="protein sequence ID" value="MBU5484855.1"/>
    <property type="molecule type" value="Genomic_DNA"/>
</dbReference>
<sequence length="51" mass="5552">MFPEIVITAVIAFSAIYILYRNIKKKSSGGCSCGSCSSNCPIYEDKNKDSV</sequence>
<reference evidence="2 3" key="1">
    <citation type="submission" date="2021-06" db="EMBL/GenBank/DDBJ databases">
        <authorList>
            <person name="Sun Q."/>
            <person name="Li D."/>
        </authorList>
    </citation>
    <scope>NUCLEOTIDE SEQUENCE [LARGE SCALE GENOMIC DNA]</scope>
    <source>
        <strain evidence="2 3">MSJ-11</strain>
    </source>
</reference>
<organism evidence="2 3">
    <name type="scientific">Clostridium mobile</name>
    <dbReference type="NCBI Taxonomy" id="2841512"/>
    <lineage>
        <taxon>Bacteria</taxon>
        <taxon>Bacillati</taxon>
        <taxon>Bacillota</taxon>
        <taxon>Clostridia</taxon>
        <taxon>Eubacteriales</taxon>
        <taxon>Clostridiaceae</taxon>
        <taxon>Clostridium</taxon>
    </lineage>
</organism>
<keyword evidence="1" id="KW-0812">Transmembrane</keyword>
<keyword evidence="1" id="KW-1133">Transmembrane helix</keyword>
<proteinExistence type="predicted"/>
<evidence type="ECO:0000256" key="1">
    <source>
        <dbReference type="SAM" id="Phobius"/>
    </source>
</evidence>
<evidence type="ECO:0000313" key="2">
    <source>
        <dbReference type="EMBL" id="MBU5484855.1"/>
    </source>
</evidence>